<dbReference type="InterPro" id="IPR051184">
    <property type="entry name" value="Tyrosine-phos_adapter"/>
</dbReference>
<reference evidence="7" key="1">
    <citation type="submission" date="2016-11" db="UniProtKB">
        <authorList>
            <consortium name="WormBaseParasite"/>
        </authorList>
    </citation>
    <scope>IDENTIFICATION</scope>
</reference>
<dbReference type="InterPro" id="IPR036028">
    <property type="entry name" value="SH3-like_dom_sf"/>
</dbReference>
<dbReference type="Gene3D" id="3.30.505.10">
    <property type="entry name" value="SH2 domain"/>
    <property type="match status" value="1"/>
</dbReference>
<evidence type="ECO:0000256" key="1">
    <source>
        <dbReference type="ARBA" id="ARBA00022443"/>
    </source>
</evidence>
<dbReference type="GO" id="GO:0016477">
    <property type="term" value="P:cell migration"/>
    <property type="evidence" value="ECO:0007669"/>
    <property type="project" value="TreeGrafter"/>
</dbReference>
<dbReference type="InterPro" id="IPR001452">
    <property type="entry name" value="SH3_domain"/>
</dbReference>
<dbReference type="GO" id="GO:0030971">
    <property type="term" value="F:receptor tyrosine kinase binding"/>
    <property type="evidence" value="ECO:0007669"/>
    <property type="project" value="TreeGrafter"/>
</dbReference>
<accession>A0A1I7X7V3</accession>
<protein>
    <submittedName>
        <fullName evidence="7">SH3 domain-containing protein</fullName>
    </submittedName>
</protein>
<keyword evidence="6" id="KW-1185">Reference proteome</keyword>
<dbReference type="PANTHER" id="PTHR19969">
    <property type="entry name" value="SH2-SH3 ADAPTOR PROTEIN-RELATED"/>
    <property type="match status" value="1"/>
</dbReference>
<dbReference type="GO" id="GO:0035591">
    <property type="term" value="F:signaling adaptor activity"/>
    <property type="evidence" value="ECO:0007669"/>
    <property type="project" value="TreeGrafter"/>
</dbReference>
<evidence type="ECO:0000259" key="5">
    <source>
        <dbReference type="PROSITE" id="PS50002"/>
    </source>
</evidence>
<keyword evidence="1 3" id="KW-0728">SH3 domain</keyword>
<feature type="domain" description="SH3" evidence="5">
    <location>
        <begin position="186"/>
        <end position="247"/>
    </location>
</feature>
<dbReference type="SMART" id="SM00326">
    <property type="entry name" value="SH3"/>
    <property type="match status" value="2"/>
</dbReference>
<dbReference type="InterPro" id="IPR036860">
    <property type="entry name" value="SH2_dom_sf"/>
</dbReference>
<feature type="domain" description="SH3" evidence="5">
    <location>
        <begin position="86"/>
        <end position="146"/>
    </location>
</feature>
<dbReference type="Proteomes" id="UP000095283">
    <property type="component" value="Unplaced"/>
</dbReference>
<evidence type="ECO:0000256" key="4">
    <source>
        <dbReference type="SAM" id="MobiDB-lite"/>
    </source>
</evidence>
<name>A0A1I7X7V3_HETBA</name>
<evidence type="ECO:0000313" key="7">
    <source>
        <dbReference type="WBParaSite" id="Hba_13471"/>
    </source>
</evidence>
<evidence type="ECO:0000256" key="3">
    <source>
        <dbReference type="PROSITE-ProRule" id="PRU00192"/>
    </source>
</evidence>
<feature type="region of interest" description="Disordered" evidence="4">
    <location>
        <begin position="147"/>
        <end position="180"/>
    </location>
</feature>
<dbReference type="SUPFAM" id="SSF50044">
    <property type="entry name" value="SH3-domain"/>
    <property type="match status" value="2"/>
</dbReference>
<proteinExistence type="predicted"/>
<dbReference type="Gene3D" id="2.30.30.40">
    <property type="entry name" value="SH3 Domains"/>
    <property type="match status" value="2"/>
</dbReference>
<dbReference type="PRINTS" id="PR00452">
    <property type="entry name" value="SH3DOMAIN"/>
</dbReference>
<organism evidence="6 7">
    <name type="scientific">Heterorhabditis bacteriophora</name>
    <name type="common">Entomopathogenic nematode worm</name>
    <dbReference type="NCBI Taxonomy" id="37862"/>
    <lineage>
        <taxon>Eukaryota</taxon>
        <taxon>Metazoa</taxon>
        <taxon>Ecdysozoa</taxon>
        <taxon>Nematoda</taxon>
        <taxon>Chromadorea</taxon>
        <taxon>Rhabditida</taxon>
        <taxon>Rhabditina</taxon>
        <taxon>Rhabditomorpha</taxon>
        <taxon>Strongyloidea</taxon>
        <taxon>Heterorhabditidae</taxon>
        <taxon>Heterorhabditis</taxon>
    </lineage>
</organism>
<dbReference type="SUPFAM" id="SSF55550">
    <property type="entry name" value="SH2 domain"/>
    <property type="match status" value="1"/>
</dbReference>
<keyword evidence="2" id="KW-0727">SH2 domain</keyword>
<evidence type="ECO:0000313" key="6">
    <source>
        <dbReference type="Proteomes" id="UP000095283"/>
    </source>
</evidence>
<dbReference type="Pfam" id="PF00018">
    <property type="entry name" value="SH3_1"/>
    <property type="match status" value="1"/>
</dbReference>
<dbReference type="PANTHER" id="PTHR19969:SF5">
    <property type="entry name" value="CRK-LIKE PROTEIN"/>
    <property type="match status" value="1"/>
</dbReference>
<evidence type="ECO:0000256" key="2">
    <source>
        <dbReference type="ARBA" id="ARBA00022999"/>
    </source>
</evidence>
<dbReference type="GO" id="GO:0005737">
    <property type="term" value="C:cytoplasm"/>
    <property type="evidence" value="ECO:0007669"/>
    <property type="project" value="TreeGrafter"/>
</dbReference>
<dbReference type="Pfam" id="PF07653">
    <property type="entry name" value="SH3_2"/>
    <property type="match status" value="1"/>
</dbReference>
<sequence length="251" mass="28712">MSSSFDPYDWASFYFGKMGREEAARLLESNDDIKVRHYLIEQKELEDGGTNVKIAEQYFTDIPMLLNHFKMRILDKTSLTTPYRKGQIERVIGLFRFEGERETDLPFEAGEELEIIGKPESEWWQARNALNSTGLIPANYVISVDENGDRQSKGHSQSSFGSSGGDERFSGVSSISETNEDRYEPSFPAWARVVFDRQPNAYDPTQLKLKKGQVVRVTKKLTNGMYEGEMEGRTGIIPFTYIRFMKPEASE</sequence>
<dbReference type="PROSITE" id="PS50002">
    <property type="entry name" value="SH3"/>
    <property type="match status" value="2"/>
</dbReference>
<dbReference type="WBParaSite" id="Hba_13471">
    <property type="protein sequence ID" value="Hba_13471"/>
    <property type="gene ID" value="Hba_13471"/>
</dbReference>
<dbReference type="GO" id="GO:0007167">
    <property type="term" value="P:enzyme-linked receptor protein signaling pathway"/>
    <property type="evidence" value="ECO:0007669"/>
    <property type="project" value="TreeGrafter"/>
</dbReference>
<dbReference type="AlphaFoldDB" id="A0A1I7X7V3"/>